<dbReference type="RefSeq" id="WP_272965695.1">
    <property type="nucleotide sequence ID" value="NZ_CALBIY010000038.1"/>
</dbReference>
<gene>
    <name evidence="2" type="ORF">DCW74_03775</name>
    <name evidence="3" type="ORF">DEB45_07375</name>
</gene>
<protein>
    <submittedName>
        <fullName evidence="3">Alginate lyase</fullName>
    </submittedName>
</protein>
<dbReference type="EMBL" id="DONK01000109">
    <property type="protein sequence ID" value="HBU51064.1"/>
    <property type="molecule type" value="Genomic_DNA"/>
</dbReference>
<dbReference type="SMART" id="SM00710">
    <property type="entry name" value="PbH1"/>
    <property type="match status" value="7"/>
</dbReference>
<dbReference type="InterPro" id="IPR006626">
    <property type="entry name" value="PbH1"/>
</dbReference>
<dbReference type="Gene3D" id="2.160.20.10">
    <property type="entry name" value="Single-stranded right-handed beta-helix, Pectin lyase-like"/>
    <property type="match status" value="2"/>
</dbReference>
<dbReference type="SUPFAM" id="SSF51126">
    <property type="entry name" value="Pectin lyase-like"/>
    <property type="match status" value="2"/>
</dbReference>
<evidence type="ECO:0000313" key="2">
    <source>
        <dbReference type="EMBL" id="HAW74837.1"/>
    </source>
</evidence>
<evidence type="ECO:0000256" key="1">
    <source>
        <dbReference type="SAM" id="SignalP"/>
    </source>
</evidence>
<accession>A0A358DXP3</accession>
<organism evidence="3 5">
    <name type="scientific">Alteromonas australica</name>
    <dbReference type="NCBI Taxonomy" id="589873"/>
    <lineage>
        <taxon>Bacteria</taxon>
        <taxon>Pseudomonadati</taxon>
        <taxon>Pseudomonadota</taxon>
        <taxon>Gammaproteobacteria</taxon>
        <taxon>Alteromonadales</taxon>
        <taxon>Alteromonadaceae</taxon>
        <taxon>Alteromonas/Salinimonas group</taxon>
        <taxon>Alteromonas</taxon>
    </lineage>
</organism>
<comment type="caution">
    <text evidence="3">The sequence shown here is derived from an EMBL/GenBank/DDBJ whole genome shotgun (WGS) entry which is preliminary data.</text>
</comment>
<dbReference type="AlphaFoldDB" id="A0A358DXP3"/>
<proteinExistence type="predicted"/>
<name>A0A358DXP3_9ALTE</name>
<sequence length="734" mass="80398">MSVFKRFTLLIGSTVVLSAQPALAEDFLVDSLSAYQKAVSDLAPGDRVILKNGVYEDFEMVFDAEGTADEPIELTVEEKGKVILSGQSSLAIGGKHLVVSGLVFKDGYSPSGAVVNYQVNKNRLANHVRVTELVIEDYSKPDRFENDYWVALYGKHNRLDHSYLAGKRNRGVTVAVRLNSEESIENHHRIDNNYFGFRPELGSNGGETLRIGTSHYSLEDSFTLVENNVFDKCNGEVEIISVKSGSNTLKGNTFIESRGTLTLRHGNGNKILENVFLGNGVANTGGVRIINQDQEVANNVFKSLTGYRFGSGFTIMNGVPNSPINRYHQVKNAYVHHNTFIDVSHIQLAAGADEERSAAPIDSRFEQNLVISDKADTTFSFFDDISGITFNDNIANYPVDKKISEGFNVDDSITADTGYNVTVDGVTVGASKSVKALTKDDVGPSWYTKKAYDTAFGSGKVHEVSAGTNALFDAVANASDGDVLLLNDGVYNEQKIVYIDKALVIKAKHPHKAKLLPQRSALFEIKDNGALSLSGLVLSGEDAPDATGNTLIRTQKWGLRTNYRFKMDNTKVVDLTVNHSYHFFAAGARSFAKSFSITHSQFSNISGHVLKFNKEKDDLGIYNVEMLHVSDNSFTNIEGALALVYRGGRDESTFGPQVTVTDNVINNVGKGKRNSRHASLFFHGVQIANVTNNLFEDSAPISIELTVGEPQNHLSGNKFDNTAEPRIVDFLAQK</sequence>
<dbReference type="InterPro" id="IPR012334">
    <property type="entry name" value="Pectin_lyas_fold"/>
</dbReference>
<dbReference type="InterPro" id="IPR039513">
    <property type="entry name" value="PL-6"/>
</dbReference>
<dbReference type="CDD" id="cd14251">
    <property type="entry name" value="PL-6"/>
    <property type="match status" value="1"/>
</dbReference>
<dbReference type="EMBL" id="DNAN01000128">
    <property type="protein sequence ID" value="HAW74837.1"/>
    <property type="molecule type" value="Genomic_DNA"/>
</dbReference>
<dbReference type="Pfam" id="PF14592">
    <property type="entry name" value="Chondroitinas_B"/>
    <property type="match status" value="1"/>
</dbReference>
<evidence type="ECO:0000313" key="3">
    <source>
        <dbReference type="EMBL" id="HBU51064.1"/>
    </source>
</evidence>
<evidence type="ECO:0000313" key="5">
    <source>
        <dbReference type="Proteomes" id="UP000264779"/>
    </source>
</evidence>
<feature type="chain" id="PRO_5036331277" evidence="1">
    <location>
        <begin position="25"/>
        <end position="734"/>
    </location>
</feature>
<evidence type="ECO:0000313" key="4">
    <source>
        <dbReference type="Proteomes" id="UP000263517"/>
    </source>
</evidence>
<dbReference type="Proteomes" id="UP000264779">
    <property type="component" value="Unassembled WGS sequence"/>
</dbReference>
<reference evidence="4 5" key="1">
    <citation type="journal article" date="2018" name="Nat. Biotechnol.">
        <title>A standardized bacterial taxonomy based on genome phylogeny substantially revises the tree of life.</title>
        <authorList>
            <person name="Parks D.H."/>
            <person name="Chuvochina M."/>
            <person name="Waite D.W."/>
            <person name="Rinke C."/>
            <person name="Skarshewski A."/>
            <person name="Chaumeil P.A."/>
            <person name="Hugenholtz P."/>
        </authorList>
    </citation>
    <scope>NUCLEOTIDE SEQUENCE [LARGE SCALE GENOMIC DNA]</scope>
    <source>
        <strain evidence="3">UBA11621</strain>
        <strain evidence="2">UBA11978</strain>
    </source>
</reference>
<dbReference type="InterPro" id="IPR011050">
    <property type="entry name" value="Pectin_lyase_fold/virulence"/>
</dbReference>
<keyword evidence="1" id="KW-0732">Signal</keyword>
<dbReference type="GO" id="GO:0016829">
    <property type="term" value="F:lyase activity"/>
    <property type="evidence" value="ECO:0007669"/>
    <property type="project" value="UniProtKB-KW"/>
</dbReference>
<keyword evidence="3" id="KW-0456">Lyase</keyword>
<dbReference type="Proteomes" id="UP000263517">
    <property type="component" value="Unassembled WGS sequence"/>
</dbReference>
<feature type="signal peptide" evidence="1">
    <location>
        <begin position="1"/>
        <end position="24"/>
    </location>
</feature>